<dbReference type="GO" id="GO:0004075">
    <property type="term" value="F:biotin carboxylase activity"/>
    <property type="evidence" value="ECO:0007669"/>
    <property type="project" value="UniProtKB-EC"/>
</dbReference>
<dbReference type="EMBL" id="JACKSJ010000051">
    <property type="protein sequence ID" value="MCV7169569.1"/>
    <property type="molecule type" value="Genomic_DNA"/>
</dbReference>
<dbReference type="InterPro" id="IPR001882">
    <property type="entry name" value="Biotin_BS"/>
</dbReference>
<reference evidence="12" key="2">
    <citation type="journal article" date="2022" name="BMC Genomics">
        <title>Comparative genome analysis of mycobacteria focusing on tRNA and non-coding RNA.</title>
        <authorList>
            <person name="Behra P.R.K."/>
            <person name="Pettersson B.M.F."/>
            <person name="Ramesh M."/>
            <person name="Das S."/>
            <person name="Dasgupta S."/>
            <person name="Kirsebom L.A."/>
        </authorList>
    </citation>
    <scope>NUCLEOTIDE SEQUENCE</scope>
    <source>
        <strain evidence="12">DSM 44615</strain>
    </source>
</reference>
<gene>
    <name evidence="12" type="ORF">H7I41_06500</name>
</gene>
<dbReference type="PANTHER" id="PTHR18866:SF126">
    <property type="entry name" value="BIOTIN CARBOXYLASE"/>
    <property type="match status" value="1"/>
</dbReference>
<dbReference type="SUPFAM" id="SSF51230">
    <property type="entry name" value="Single hybrid motif"/>
    <property type="match status" value="1"/>
</dbReference>
<dbReference type="PROSITE" id="PS00188">
    <property type="entry name" value="BIOTIN"/>
    <property type="match status" value="1"/>
</dbReference>
<dbReference type="PROSITE" id="PS50968">
    <property type="entry name" value="BIOTINYL_LIPOYL"/>
    <property type="match status" value="1"/>
</dbReference>
<keyword evidence="13" id="KW-1185">Reference proteome</keyword>
<dbReference type="SMART" id="SM00878">
    <property type="entry name" value="Biotin_carb_C"/>
    <property type="match status" value="1"/>
</dbReference>
<evidence type="ECO:0000259" key="10">
    <source>
        <dbReference type="PROSITE" id="PS50975"/>
    </source>
</evidence>
<feature type="domain" description="ATP-grasp" evidence="10">
    <location>
        <begin position="113"/>
        <end position="305"/>
    </location>
</feature>
<comment type="caution">
    <text evidence="12">The sequence shown here is derived from an EMBL/GenBank/DDBJ whole genome shotgun (WGS) entry which is preliminary data.</text>
</comment>
<accession>A0A9X2YKT5</accession>
<dbReference type="InterPro" id="IPR050856">
    <property type="entry name" value="Biotin_carboxylase_complex"/>
</dbReference>
<dbReference type="Pfam" id="PF02786">
    <property type="entry name" value="CPSase_L_D2"/>
    <property type="match status" value="1"/>
</dbReference>
<dbReference type="InterPro" id="IPR000089">
    <property type="entry name" value="Biotin_lipoyl"/>
</dbReference>
<keyword evidence="4 8" id="KW-0547">Nucleotide-binding</keyword>
<dbReference type="PROSITE" id="PS50979">
    <property type="entry name" value="BC"/>
    <property type="match status" value="1"/>
</dbReference>
<dbReference type="RefSeq" id="WP_264011765.1">
    <property type="nucleotide sequence ID" value="NZ_JACKSJ010000051.1"/>
</dbReference>
<dbReference type="Pfam" id="PF00364">
    <property type="entry name" value="Biotin_lipoyl"/>
    <property type="match status" value="1"/>
</dbReference>
<dbReference type="FunFam" id="2.40.50.100:FF:000003">
    <property type="entry name" value="Acetyl-CoA carboxylase biotin carboxyl carrier protein"/>
    <property type="match status" value="1"/>
</dbReference>
<dbReference type="Gene3D" id="2.40.50.100">
    <property type="match status" value="1"/>
</dbReference>
<dbReference type="InterPro" id="IPR048429">
    <property type="entry name" value="MCC_alpha_BT"/>
</dbReference>
<dbReference type="InterPro" id="IPR005482">
    <property type="entry name" value="Biotin_COase_C"/>
</dbReference>
<keyword evidence="3" id="KW-0436">Ligase</keyword>
<feature type="domain" description="Lipoyl-binding" evidence="9">
    <location>
        <begin position="561"/>
        <end position="636"/>
    </location>
</feature>
<dbReference type="Pfam" id="PF21139">
    <property type="entry name" value="BT_MCC_alpha"/>
    <property type="match status" value="1"/>
</dbReference>
<sequence>MTITRLLVANRGEIARRVFRTARAMGIGTVAVFATDDAGELFVQDADDSVRIDGYLRVDDIVAAAQQTGADAVHPGYGFLSENAAFAQAVIDAGLVWVGPAPEVIAAMGDKLRAKEAAVAADVPTLPSSQTPADAGSVGYPLLVKAAGGGGGKGMRIVTDPADLADAVTSARREAGASFGDDRVFLERYVPRSRHIEIQILGDNDGRVVHLGERECSIQRRHQKLVEESPSPFVGPALREQMGAAAVRLAESIGYTSAGTVEFLVDDTTAEFWFLEVNTRLQVEHAVTEAVTGMDLVAAQLAIAAGDAAPLESPRQSGHSIEVRLCAENPAAGFLPTGGTVSAFEPLDGDIRWETGVATGSVVGLGYDPMVAKVIAHAATRGECIAKLASALEGLHFGGLTTNRELLVAVLRHPAFADGRTTTDFIDRENPCRTLQPTAAERDAAAVAAALWLQGRHRAGADVLGFLPSGWRNGRLPDQRVVLSHGDDVVEVGYRSRPHTGDFLLADGRSAVVHQWCSESIDLEVGRLRRRYRITGDGGDLLVQTSRGTMTFGVVPRFVPPGAELAAGGFVAPMPGNVVAVHCRPGDAVFKGQPLVVLEAMKMEHQVTAPFDGAVAQVGVDVGDHVAAGTVLLVFEEATA</sequence>
<dbReference type="Proteomes" id="UP001140293">
    <property type="component" value="Unassembled WGS sequence"/>
</dbReference>
<reference evidence="12" key="1">
    <citation type="submission" date="2020-07" db="EMBL/GenBank/DDBJ databases">
        <authorList>
            <person name="Pettersson B.M.F."/>
            <person name="Behra P.R.K."/>
            <person name="Ramesh M."/>
            <person name="Das S."/>
            <person name="Dasgupta S."/>
            <person name="Kirsebom L.A."/>
        </authorList>
    </citation>
    <scope>NUCLEOTIDE SEQUENCE</scope>
    <source>
        <strain evidence="12">DSM 44615</strain>
    </source>
</reference>
<dbReference type="Pfam" id="PF00289">
    <property type="entry name" value="Biotin_carb_N"/>
    <property type="match status" value="1"/>
</dbReference>
<dbReference type="SUPFAM" id="SSF52440">
    <property type="entry name" value="PreATP-grasp domain"/>
    <property type="match status" value="1"/>
</dbReference>
<keyword evidence="6" id="KW-0092">Biotin</keyword>
<dbReference type="EC" id="6.3.4.14" evidence="2"/>
<organism evidence="12 13">
    <name type="scientific">[Mycobacterium] manitobense</name>
    <dbReference type="NCBI Taxonomy" id="190147"/>
    <lineage>
        <taxon>Bacteria</taxon>
        <taxon>Bacillati</taxon>
        <taxon>Actinomycetota</taxon>
        <taxon>Actinomycetes</taxon>
        <taxon>Mycobacteriales</taxon>
        <taxon>Mycobacteriaceae</taxon>
        <taxon>Mycolicibacterium</taxon>
    </lineage>
</organism>
<dbReference type="PANTHER" id="PTHR18866">
    <property type="entry name" value="CARBOXYLASE:PYRUVATE/ACETYL-COA/PROPIONYL-COA CARBOXYLASE"/>
    <property type="match status" value="1"/>
</dbReference>
<dbReference type="PROSITE" id="PS00867">
    <property type="entry name" value="CPSASE_2"/>
    <property type="match status" value="1"/>
</dbReference>
<dbReference type="AlphaFoldDB" id="A0A9X2YKT5"/>
<evidence type="ECO:0000259" key="11">
    <source>
        <dbReference type="PROSITE" id="PS50979"/>
    </source>
</evidence>
<dbReference type="InterPro" id="IPR011764">
    <property type="entry name" value="Biotin_carboxylation_dom"/>
</dbReference>
<evidence type="ECO:0000313" key="13">
    <source>
        <dbReference type="Proteomes" id="UP001140293"/>
    </source>
</evidence>
<dbReference type="InterPro" id="IPR011053">
    <property type="entry name" value="Single_hybrid_motif"/>
</dbReference>
<feature type="domain" description="Biotin carboxylation" evidence="11">
    <location>
        <begin position="2"/>
        <end position="431"/>
    </location>
</feature>
<dbReference type="InterPro" id="IPR005481">
    <property type="entry name" value="BC-like_N"/>
</dbReference>
<dbReference type="InterPro" id="IPR011054">
    <property type="entry name" value="Rudment_hybrid_motif"/>
</dbReference>
<evidence type="ECO:0000256" key="5">
    <source>
        <dbReference type="ARBA" id="ARBA00022840"/>
    </source>
</evidence>
<dbReference type="CDD" id="cd06850">
    <property type="entry name" value="biotinyl_domain"/>
    <property type="match status" value="1"/>
</dbReference>
<comment type="cofactor">
    <cofactor evidence="1">
        <name>biotin</name>
        <dbReference type="ChEBI" id="CHEBI:57586"/>
    </cofactor>
</comment>
<evidence type="ECO:0000256" key="6">
    <source>
        <dbReference type="ARBA" id="ARBA00023267"/>
    </source>
</evidence>
<dbReference type="PROSITE" id="PS50975">
    <property type="entry name" value="ATP_GRASP"/>
    <property type="match status" value="1"/>
</dbReference>
<proteinExistence type="predicted"/>
<keyword evidence="5 8" id="KW-0067">ATP-binding</keyword>
<evidence type="ECO:0000256" key="1">
    <source>
        <dbReference type="ARBA" id="ARBA00001953"/>
    </source>
</evidence>
<evidence type="ECO:0000259" key="9">
    <source>
        <dbReference type="PROSITE" id="PS50968"/>
    </source>
</evidence>
<evidence type="ECO:0000256" key="3">
    <source>
        <dbReference type="ARBA" id="ARBA00022598"/>
    </source>
</evidence>
<dbReference type="PROSITE" id="PS00866">
    <property type="entry name" value="CPSASE_1"/>
    <property type="match status" value="1"/>
</dbReference>
<protein>
    <recommendedName>
        <fullName evidence="2">biotin carboxylase</fullName>
        <ecNumber evidence="2">6.3.4.14</ecNumber>
    </recommendedName>
</protein>
<dbReference type="InterPro" id="IPR011761">
    <property type="entry name" value="ATP-grasp"/>
</dbReference>
<dbReference type="InterPro" id="IPR016185">
    <property type="entry name" value="PreATP-grasp_dom_sf"/>
</dbReference>
<evidence type="ECO:0000313" key="12">
    <source>
        <dbReference type="EMBL" id="MCV7169569.1"/>
    </source>
</evidence>
<dbReference type="GO" id="GO:0005524">
    <property type="term" value="F:ATP binding"/>
    <property type="evidence" value="ECO:0007669"/>
    <property type="project" value="UniProtKB-UniRule"/>
</dbReference>
<dbReference type="InterPro" id="IPR005479">
    <property type="entry name" value="CPAse_ATP-bd"/>
</dbReference>
<evidence type="ECO:0000256" key="8">
    <source>
        <dbReference type="PROSITE-ProRule" id="PRU00409"/>
    </source>
</evidence>
<dbReference type="GO" id="GO:0046872">
    <property type="term" value="F:metal ion binding"/>
    <property type="evidence" value="ECO:0007669"/>
    <property type="project" value="InterPro"/>
</dbReference>
<evidence type="ECO:0000256" key="7">
    <source>
        <dbReference type="ARBA" id="ARBA00048501"/>
    </source>
</evidence>
<evidence type="ECO:0000256" key="4">
    <source>
        <dbReference type="ARBA" id="ARBA00022741"/>
    </source>
</evidence>
<comment type="catalytic activity">
    <reaction evidence="7">
        <text>N(6)-biotinyl-L-lysyl-[protein] + hydrogencarbonate + ATP = N(6)-carboxybiotinyl-L-lysyl-[protein] + ADP + phosphate + H(+)</text>
        <dbReference type="Rhea" id="RHEA:13501"/>
        <dbReference type="Rhea" id="RHEA-COMP:10505"/>
        <dbReference type="Rhea" id="RHEA-COMP:10506"/>
        <dbReference type="ChEBI" id="CHEBI:15378"/>
        <dbReference type="ChEBI" id="CHEBI:17544"/>
        <dbReference type="ChEBI" id="CHEBI:30616"/>
        <dbReference type="ChEBI" id="CHEBI:43474"/>
        <dbReference type="ChEBI" id="CHEBI:83144"/>
        <dbReference type="ChEBI" id="CHEBI:83145"/>
        <dbReference type="ChEBI" id="CHEBI:456216"/>
        <dbReference type="EC" id="6.3.4.14"/>
    </reaction>
    <physiologicalReaction direction="left-to-right" evidence="7">
        <dbReference type="Rhea" id="RHEA:13502"/>
    </physiologicalReaction>
</comment>
<dbReference type="SUPFAM" id="SSF56059">
    <property type="entry name" value="Glutathione synthetase ATP-binding domain-like"/>
    <property type="match status" value="1"/>
</dbReference>
<dbReference type="Pfam" id="PF02785">
    <property type="entry name" value="Biotin_carb_C"/>
    <property type="match status" value="1"/>
</dbReference>
<dbReference type="Gene3D" id="3.30.470.20">
    <property type="entry name" value="ATP-grasp fold, B domain"/>
    <property type="match status" value="1"/>
</dbReference>
<dbReference type="SUPFAM" id="SSF51246">
    <property type="entry name" value="Rudiment single hybrid motif"/>
    <property type="match status" value="1"/>
</dbReference>
<evidence type="ECO:0000256" key="2">
    <source>
        <dbReference type="ARBA" id="ARBA00013263"/>
    </source>
</evidence>
<name>A0A9X2YKT5_9MYCO</name>